<sequence length="59" mass="6629">MTEPSPISGGYRYVELDCGHMTVFERTPEVDCLVKDFTDGFPCVVRPIHTGYEPPPMPL</sequence>
<protein>
    <recommendedName>
        <fullName evidence="3">Alpha/beta hydrolase</fullName>
    </recommendedName>
</protein>
<proteinExistence type="predicted"/>
<accession>A0ABT6A734</accession>
<evidence type="ECO:0000313" key="2">
    <source>
        <dbReference type="Proteomes" id="UP001221150"/>
    </source>
</evidence>
<dbReference type="RefSeq" id="WP_276109175.1">
    <property type="nucleotide sequence ID" value="NZ_JARJBB010000005.1"/>
</dbReference>
<comment type="caution">
    <text evidence="1">The sequence shown here is derived from an EMBL/GenBank/DDBJ whole genome shotgun (WGS) entry which is preliminary data.</text>
</comment>
<keyword evidence="2" id="KW-1185">Reference proteome</keyword>
<name>A0ABT6A734_9ACTN</name>
<evidence type="ECO:0008006" key="3">
    <source>
        <dbReference type="Google" id="ProtNLM"/>
    </source>
</evidence>
<evidence type="ECO:0000313" key="1">
    <source>
        <dbReference type="EMBL" id="MDF3299630.1"/>
    </source>
</evidence>
<dbReference type="EMBL" id="JARJBB010000005">
    <property type="protein sequence ID" value="MDF3299630.1"/>
    <property type="molecule type" value="Genomic_DNA"/>
</dbReference>
<gene>
    <name evidence="1" type="ORF">P3H78_13520</name>
</gene>
<reference evidence="1 2" key="1">
    <citation type="submission" date="2023-03" db="EMBL/GenBank/DDBJ databases">
        <title>Draft genome sequence of Streptomyces sp. K1PA1 isolated from peat swamp forest in Thailand.</title>
        <authorList>
            <person name="Klaysubun C."/>
            <person name="Duangmal K."/>
        </authorList>
    </citation>
    <scope>NUCLEOTIDE SEQUENCE [LARGE SCALE GENOMIC DNA]</scope>
    <source>
        <strain evidence="1 2">K1PA1</strain>
    </source>
</reference>
<organism evidence="1 2">
    <name type="scientific">Streptomyces tropicalis</name>
    <dbReference type="NCBI Taxonomy" id="3034234"/>
    <lineage>
        <taxon>Bacteria</taxon>
        <taxon>Bacillati</taxon>
        <taxon>Actinomycetota</taxon>
        <taxon>Actinomycetes</taxon>
        <taxon>Kitasatosporales</taxon>
        <taxon>Streptomycetaceae</taxon>
        <taxon>Streptomyces</taxon>
    </lineage>
</organism>
<dbReference type="Proteomes" id="UP001221150">
    <property type="component" value="Unassembled WGS sequence"/>
</dbReference>